<dbReference type="Proteomes" id="UP000199492">
    <property type="component" value="Unassembled WGS sequence"/>
</dbReference>
<dbReference type="Pfam" id="PF18911">
    <property type="entry name" value="PKD_4"/>
    <property type="match status" value="1"/>
</dbReference>
<accession>A0A1G8FV00</accession>
<dbReference type="EMBL" id="FNCZ01000005">
    <property type="protein sequence ID" value="SDH85968.1"/>
    <property type="molecule type" value="Genomic_DNA"/>
</dbReference>
<name>A0A1G8FV00_9FLAO</name>
<sequence>MPKPLQFILFGILCFVYNVQSFAQITLTHNVGTTPIATDMFSCERDESWSKIFVLEDFGISPNEQFKITSGQVALSQSNDGALLQFNVYSIDANFPVFFYSLYPPVVLGSRGIGQSPIINGTPEIINVEFDEPIIVPAGVERILVTVQKHDDFYNPASSQVFIAGTAEDTGESWYEGCDENYGLTQTTDLVNPVPDANFYINVTGETIDIQSTGSTTRLSHNGCDDIIKTDIHSCSSSYIYWARTFDLDEFGISTDEEYVINSGQVGINNVGWLPEISFNIYEIDDNFPDSFSTSNLIGSSQYQELSPAIGDSPQIVEVVFDTPIVIPAGVEKILVEVHKGIEYGSGLAFIAGSTQSSELSWQRGCTNFGGGPAGNNQYVSTASFGRPNANFYINVTGDVNHTSNTLSMNISNICSEFLKEFSIEEASNVASVQWDFGDVASGTNNTSVDLYPFHDFSADGTFTVSATVTTTSGTIEVITETINVIEPPTAYGINNIYACEDSFGTGLSSSIDISTITAQVLGGQTNRIVTFVDGSGAEHNTLPNPFSNTVRDLETIKVRVSNQGSLCCYSETSFDIIVTAAPEINTIADLFFCDDDSDGFTTFDLSNIPSDLINGQPNLNVELIDSNNATILPSDYSNYTNLTSNEDKITARVTSTTTNCVSDSVINLSVNINPVANDIQNVLGCDDNNDGISEYFDTSTIDSQLLNGQSGLSISYFDENNNQLPSPLPNPFTNTSPFNQTITARVTNTSSTCYDETTFQLQTITQPHINHPGNLYACDQGDGYSEFDTSSIEQAIIGNQTGLVISYYDANGSPLPSPLPSTFENTEPFSQTINVKVEDASNPICYSETSFNLIVNPLPEVNLDDDYTICYLEPSLSLSVDTGFYTYAWYFENGTLLSSTRHVTIENEGTYTLSITQLENNMECEQSFSFRLTRSMSIAIEDVNYGELGHNFIEIIASGDGDFEYSIDGIHYQNSNFFSDVKGGVYEVYVRDKNDCGEASKEVIIIDYPKFFTPNNDGDNDFWRIDGINKFPNSNILIYDRYGKLVKQLSANDFGWDGFYNGTEMVPNDYWFTANLGNGKTFEGHFSLKR</sequence>
<dbReference type="InterPro" id="IPR026341">
    <property type="entry name" value="T9SS_type_B"/>
</dbReference>
<dbReference type="InterPro" id="IPR000601">
    <property type="entry name" value="PKD_dom"/>
</dbReference>
<feature type="domain" description="PKD" evidence="1">
    <location>
        <begin position="422"/>
        <end position="485"/>
    </location>
</feature>
<dbReference type="SUPFAM" id="SSF49299">
    <property type="entry name" value="PKD domain"/>
    <property type="match status" value="1"/>
</dbReference>
<evidence type="ECO:0000259" key="1">
    <source>
        <dbReference type="PROSITE" id="PS50093"/>
    </source>
</evidence>
<organism evidence="2 3">
    <name type="scientific">Winogradskyella thalassocola</name>
    <dbReference type="NCBI Taxonomy" id="262004"/>
    <lineage>
        <taxon>Bacteria</taxon>
        <taxon>Pseudomonadati</taxon>
        <taxon>Bacteroidota</taxon>
        <taxon>Flavobacteriia</taxon>
        <taxon>Flavobacteriales</taxon>
        <taxon>Flavobacteriaceae</taxon>
        <taxon>Winogradskyella</taxon>
    </lineage>
</organism>
<dbReference type="NCBIfam" id="TIGR04131">
    <property type="entry name" value="Bac_Flav_CTERM"/>
    <property type="match status" value="1"/>
</dbReference>
<dbReference type="Pfam" id="PF13585">
    <property type="entry name" value="CHU_C"/>
    <property type="match status" value="1"/>
</dbReference>
<reference evidence="3" key="1">
    <citation type="submission" date="2016-10" db="EMBL/GenBank/DDBJ databases">
        <authorList>
            <person name="Varghese N."/>
            <person name="Submissions S."/>
        </authorList>
    </citation>
    <scope>NUCLEOTIDE SEQUENCE [LARGE SCALE GENOMIC DNA]</scope>
    <source>
        <strain evidence="3">DSM 15363</strain>
    </source>
</reference>
<dbReference type="PROSITE" id="PS50093">
    <property type="entry name" value="PKD"/>
    <property type="match status" value="1"/>
</dbReference>
<dbReference type="STRING" id="262004.SAMN04489796_1052"/>
<gene>
    <name evidence="2" type="ORF">SAMN04489796_1052</name>
</gene>
<dbReference type="InterPro" id="IPR035986">
    <property type="entry name" value="PKD_dom_sf"/>
</dbReference>
<proteinExistence type="predicted"/>
<protein>
    <submittedName>
        <fullName evidence="2">Gliding motility-associated C-terminal domain-containing protein</fullName>
    </submittedName>
</protein>
<keyword evidence="3" id="KW-1185">Reference proteome</keyword>
<evidence type="ECO:0000313" key="2">
    <source>
        <dbReference type="EMBL" id="SDH85968.1"/>
    </source>
</evidence>
<dbReference type="AlphaFoldDB" id="A0A1G8FV00"/>
<dbReference type="RefSeq" id="WP_245710248.1">
    <property type="nucleotide sequence ID" value="NZ_FNCZ01000005.1"/>
</dbReference>
<dbReference type="Gene3D" id="2.60.40.10">
    <property type="entry name" value="Immunoglobulins"/>
    <property type="match status" value="2"/>
</dbReference>
<evidence type="ECO:0000313" key="3">
    <source>
        <dbReference type="Proteomes" id="UP000199492"/>
    </source>
</evidence>
<dbReference type="InterPro" id="IPR013783">
    <property type="entry name" value="Ig-like_fold"/>
</dbReference>